<sequence>MKLDFEFTGNPENAAAMAAYMRNRFEFIGLKAPERKEQSKPLLKLSSTMDLESLRQWIKTLYERDEREYQYLAIDLADKNVRRWQFSDIAYFKQFITQKSWWDSVDSWRTMFGKYIKWHLEEKQAVFDLFFGSDNFWERRVAINLQLMEKGNTNLTMLTKAILADQETDEFFIQKAIGWSLRQYSKTDPAWVRHFLVAHQMSRLAVKEGSKYL</sequence>
<evidence type="ECO:0000313" key="2">
    <source>
        <dbReference type="Proteomes" id="UP000294854"/>
    </source>
</evidence>
<dbReference type="AlphaFoldDB" id="A0A4R5NP61"/>
<keyword evidence="2" id="KW-1185">Reference proteome</keyword>
<dbReference type="EMBL" id="PUFO01000043">
    <property type="protein sequence ID" value="TDG78365.1"/>
    <property type="molecule type" value="Genomic_DNA"/>
</dbReference>
<protein>
    <recommendedName>
        <fullName evidence="3">DNA alkylation repair enzyme</fullName>
    </recommendedName>
</protein>
<organism evidence="1 2">
    <name type="scientific">Secundilactobacillus malefermentans</name>
    <dbReference type="NCBI Taxonomy" id="176292"/>
    <lineage>
        <taxon>Bacteria</taxon>
        <taxon>Bacillati</taxon>
        <taxon>Bacillota</taxon>
        <taxon>Bacilli</taxon>
        <taxon>Lactobacillales</taxon>
        <taxon>Lactobacillaceae</taxon>
        <taxon>Secundilactobacillus</taxon>
    </lineage>
</organism>
<dbReference type="SUPFAM" id="SSF48371">
    <property type="entry name" value="ARM repeat"/>
    <property type="match status" value="1"/>
</dbReference>
<comment type="caution">
    <text evidence="1">The sequence shown here is derived from an EMBL/GenBank/DDBJ whole genome shotgun (WGS) entry which is preliminary data.</text>
</comment>
<reference evidence="1 2" key="1">
    <citation type="journal article" date="2019" name="Appl. Microbiol. Biotechnol.">
        <title>Uncovering carbohydrate metabolism through a genotype-phenotype association study of 56 lactic acid bacteria genomes.</title>
        <authorList>
            <person name="Buron-Moles G."/>
            <person name="Chailyan A."/>
            <person name="Dolejs I."/>
            <person name="Forster J."/>
            <person name="Miks M.H."/>
        </authorList>
    </citation>
    <scope>NUCLEOTIDE SEQUENCE [LARGE SCALE GENOMIC DNA]</scope>
    <source>
        <strain evidence="1 2">ATCC 49373</strain>
    </source>
</reference>
<dbReference type="Gene3D" id="1.20.1660.10">
    <property type="entry name" value="Hypothetical protein (EF3068)"/>
    <property type="match status" value="1"/>
</dbReference>
<evidence type="ECO:0008006" key="3">
    <source>
        <dbReference type="Google" id="ProtNLM"/>
    </source>
</evidence>
<dbReference type="Gene3D" id="1.25.40.290">
    <property type="entry name" value="ARM repeat domains"/>
    <property type="match status" value="1"/>
</dbReference>
<dbReference type="CDD" id="cd07064">
    <property type="entry name" value="AlkD_like_1"/>
    <property type="match status" value="1"/>
</dbReference>
<accession>A0A4R5NP61</accession>
<dbReference type="InterPro" id="IPR016024">
    <property type="entry name" value="ARM-type_fold"/>
</dbReference>
<dbReference type="PANTHER" id="PTHR34070">
    <property type="entry name" value="ARMADILLO-TYPE FOLD"/>
    <property type="match status" value="1"/>
</dbReference>
<dbReference type="Pfam" id="PF08713">
    <property type="entry name" value="DNA_alkylation"/>
    <property type="match status" value="1"/>
</dbReference>
<dbReference type="PANTHER" id="PTHR34070:SF1">
    <property type="entry name" value="DNA ALKYLATION REPAIR PROTEIN"/>
    <property type="match status" value="1"/>
</dbReference>
<gene>
    <name evidence="1" type="ORF">C5L31_000116</name>
</gene>
<evidence type="ECO:0000313" key="1">
    <source>
        <dbReference type="EMBL" id="TDG78365.1"/>
    </source>
</evidence>
<proteinExistence type="predicted"/>
<dbReference type="InterPro" id="IPR014825">
    <property type="entry name" value="DNA_alkylation"/>
</dbReference>
<dbReference type="STRING" id="1122149.FD44_GL000946"/>
<name>A0A4R5NP61_9LACO</name>
<dbReference type="Proteomes" id="UP000294854">
    <property type="component" value="Unassembled WGS sequence"/>
</dbReference>